<keyword evidence="6" id="KW-0145">Chemotaxis</keyword>
<evidence type="ECO:0000256" key="4">
    <source>
        <dbReference type="ARBA" id="ARBA00022448"/>
    </source>
</evidence>
<organism evidence="13 14">
    <name type="scientific">Rhodobium orientis</name>
    <dbReference type="NCBI Taxonomy" id="34017"/>
    <lineage>
        <taxon>Bacteria</taxon>
        <taxon>Pseudomonadati</taxon>
        <taxon>Pseudomonadota</taxon>
        <taxon>Alphaproteobacteria</taxon>
        <taxon>Hyphomicrobiales</taxon>
        <taxon>Rhodobiaceae</taxon>
        <taxon>Rhodobium</taxon>
    </lineage>
</organism>
<evidence type="ECO:0000256" key="2">
    <source>
        <dbReference type="ARBA" id="ARBA00010004"/>
    </source>
</evidence>
<evidence type="ECO:0000256" key="12">
    <source>
        <dbReference type="SAM" id="MobiDB-lite"/>
    </source>
</evidence>
<evidence type="ECO:0000313" key="13">
    <source>
        <dbReference type="EMBL" id="RAI25145.1"/>
    </source>
</evidence>
<dbReference type="EMBL" id="NPEV01000055">
    <property type="protein sequence ID" value="RAI25145.1"/>
    <property type="molecule type" value="Genomic_DNA"/>
</dbReference>
<dbReference type="GO" id="GO:0015031">
    <property type="term" value="P:protein transport"/>
    <property type="evidence" value="ECO:0007669"/>
    <property type="project" value="UniProtKB-KW"/>
</dbReference>
<evidence type="ECO:0000256" key="3">
    <source>
        <dbReference type="ARBA" id="ARBA00020392"/>
    </source>
</evidence>
<dbReference type="InterPro" id="IPR053716">
    <property type="entry name" value="Flag_assembly_chemotaxis_eff"/>
</dbReference>
<keyword evidence="14" id="KW-1185">Reference proteome</keyword>
<evidence type="ECO:0000256" key="6">
    <source>
        <dbReference type="ARBA" id="ARBA00022500"/>
    </source>
</evidence>
<comment type="similarity">
    <text evidence="2">Belongs to the FliJ family.</text>
</comment>
<protein>
    <recommendedName>
        <fullName evidence="3">Flagellar FliJ protein</fullName>
    </recommendedName>
</protein>
<evidence type="ECO:0000256" key="9">
    <source>
        <dbReference type="ARBA" id="ARBA00023136"/>
    </source>
</evidence>
<keyword evidence="13" id="KW-0969">Cilium</keyword>
<keyword evidence="13" id="KW-0282">Flagellum</keyword>
<dbReference type="GO" id="GO:0071973">
    <property type="term" value="P:bacterial-type flagellum-dependent cell motility"/>
    <property type="evidence" value="ECO:0007669"/>
    <property type="project" value="InterPro"/>
</dbReference>
<keyword evidence="9" id="KW-0472">Membrane</keyword>
<feature type="coiled-coil region" evidence="11">
    <location>
        <begin position="15"/>
        <end position="49"/>
    </location>
</feature>
<evidence type="ECO:0000256" key="11">
    <source>
        <dbReference type="SAM" id="Coils"/>
    </source>
</evidence>
<keyword evidence="11" id="KW-0175">Coiled coil</keyword>
<evidence type="ECO:0000256" key="7">
    <source>
        <dbReference type="ARBA" id="ARBA00022795"/>
    </source>
</evidence>
<keyword evidence="4" id="KW-0813">Transport</keyword>
<comment type="caution">
    <text evidence="13">The sequence shown here is derived from an EMBL/GenBank/DDBJ whole genome shotgun (WGS) entry which is preliminary data.</text>
</comment>
<evidence type="ECO:0000256" key="5">
    <source>
        <dbReference type="ARBA" id="ARBA00022475"/>
    </source>
</evidence>
<sequence length="135" mass="15925">MKPRENFIRLKRFQLDEKRRQVAQIESMMAEFERMANELDQQIVSEQERVGITDVTHFAYPTFAKAARTRRDNLMASVEDLRPQLEHAQDEMAKAVEELKKVELLHERDQERERHAEEAAEQDVLDEIAGQRAAY</sequence>
<dbReference type="NCBIfam" id="TIGR02473">
    <property type="entry name" value="flagell_FliJ"/>
    <property type="match status" value="1"/>
</dbReference>
<dbReference type="Pfam" id="PF02050">
    <property type="entry name" value="FliJ"/>
    <property type="match status" value="1"/>
</dbReference>
<proteinExistence type="inferred from homology"/>
<feature type="region of interest" description="Disordered" evidence="12">
    <location>
        <begin position="106"/>
        <end position="135"/>
    </location>
</feature>
<dbReference type="GO" id="GO:0006935">
    <property type="term" value="P:chemotaxis"/>
    <property type="evidence" value="ECO:0007669"/>
    <property type="project" value="UniProtKB-KW"/>
</dbReference>
<dbReference type="GO" id="GO:0009288">
    <property type="term" value="C:bacterial-type flagellum"/>
    <property type="evidence" value="ECO:0007669"/>
    <property type="project" value="InterPro"/>
</dbReference>
<dbReference type="Proteomes" id="UP000249299">
    <property type="component" value="Unassembled WGS sequence"/>
</dbReference>
<name>A0A327JG98_9HYPH</name>
<feature type="compositionally biased region" description="Basic and acidic residues" evidence="12">
    <location>
        <begin position="106"/>
        <end position="118"/>
    </location>
</feature>
<comment type="subcellular location">
    <subcellularLocation>
        <location evidence="1">Cell membrane</location>
        <topology evidence="1">Peripheral membrane protein</topology>
        <orientation evidence="1">Cytoplasmic side</orientation>
    </subcellularLocation>
</comment>
<evidence type="ECO:0000256" key="8">
    <source>
        <dbReference type="ARBA" id="ARBA00022927"/>
    </source>
</evidence>
<accession>A0A327JG98</accession>
<dbReference type="GO" id="GO:0005886">
    <property type="term" value="C:plasma membrane"/>
    <property type="evidence" value="ECO:0007669"/>
    <property type="project" value="UniProtKB-SubCell"/>
</dbReference>
<evidence type="ECO:0000256" key="1">
    <source>
        <dbReference type="ARBA" id="ARBA00004413"/>
    </source>
</evidence>
<dbReference type="OrthoDB" id="7871364at2"/>
<gene>
    <name evidence="13" type="primary">fliJ</name>
    <name evidence="13" type="ORF">CH339_19600</name>
</gene>
<reference evidence="13 14" key="1">
    <citation type="submission" date="2017-07" db="EMBL/GenBank/DDBJ databases">
        <title>Draft Genome Sequences of Select Purple Nonsulfur Bacteria.</title>
        <authorList>
            <person name="Lasarre B."/>
            <person name="Mckinlay J.B."/>
        </authorList>
    </citation>
    <scope>NUCLEOTIDE SEQUENCE [LARGE SCALE GENOMIC DNA]</scope>
    <source>
        <strain evidence="13 14">DSM 11290</strain>
    </source>
</reference>
<dbReference type="GO" id="GO:0044781">
    <property type="term" value="P:bacterial-type flagellum organization"/>
    <property type="evidence" value="ECO:0007669"/>
    <property type="project" value="UniProtKB-KW"/>
</dbReference>
<dbReference type="InterPro" id="IPR012823">
    <property type="entry name" value="Flagell_FliJ"/>
</dbReference>
<dbReference type="AlphaFoldDB" id="A0A327JG98"/>
<dbReference type="RefSeq" id="WP_111436083.1">
    <property type="nucleotide sequence ID" value="NZ_JACIGG010000007.1"/>
</dbReference>
<keyword evidence="7" id="KW-1005">Bacterial flagellum biogenesis</keyword>
<dbReference type="Gene3D" id="1.10.287.1700">
    <property type="match status" value="1"/>
</dbReference>
<keyword evidence="10" id="KW-1006">Bacterial flagellum protein export</keyword>
<evidence type="ECO:0000313" key="14">
    <source>
        <dbReference type="Proteomes" id="UP000249299"/>
    </source>
</evidence>
<keyword evidence="13" id="KW-0966">Cell projection</keyword>
<evidence type="ECO:0000256" key="10">
    <source>
        <dbReference type="ARBA" id="ARBA00023225"/>
    </source>
</evidence>
<keyword evidence="8" id="KW-0653">Protein transport</keyword>
<keyword evidence="5" id="KW-1003">Cell membrane</keyword>